<dbReference type="Proteomes" id="UP000321058">
    <property type="component" value="Unassembled WGS sequence"/>
</dbReference>
<gene>
    <name evidence="1" type="ORF">RSO01_43540</name>
</gene>
<accession>A0A512NE31</accession>
<organism evidence="1 2">
    <name type="scientific">Reyranella soli</name>
    <dbReference type="NCBI Taxonomy" id="1230389"/>
    <lineage>
        <taxon>Bacteria</taxon>
        <taxon>Pseudomonadati</taxon>
        <taxon>Pseudomonadota</taxon>
        <taxon>Alphaproteobacteria</taxon>
        <taxon>Hyphomicrobiales</taxon>
        <taxon>Reyranellaceae</taxon>
        <taxon>Reyranella</taxon>
    </lineage>
</organism>
<name>A0A512NE31_9HYPH</name>
<evidence type="ECO:0000313" key="2">
    <source>
        <dbReference type="Proteomes" id="UP000321058"/>
    </source>
</evidence>
<dbReference type="RefSeq" id="WP_147151563.1">
    <property type="nucleotide sequence ID" value="NZ_BKAJ01000075.1"/>
</dbReference>
<protein>
    <submittedName>
        <fullName evidence="1">Thiol-disulfide oxidoreductase</fullName>
    </submittedName>
</protein>
<proteinExistence type="predicted"/>
<sequence>MRSRLVVWYNTKCPVCDGGINWQRNRLVRAARAGAIEFRDINLEPAALARFGAGIEDVRRRLHAVDAEGRLFVGADCAIEAWLRTPGDAWLGRLTGLPIARQIARFVYDRFADVLYAWNRRKGHW</sequence>
<dbReference type="OrthoDB" id="9801773at2"/>
<dbReference type="AlphaFoldDB" id="A0A512NE31"/>
<dbReference type="Pfam" id="PF04134">
    <property type="entry name" value="DCC1-like"/>
    <property type="match status" value="1"/>
</dbReference>
<dbReference type="EMBL" id="BKAJ01000075">
    <property type="protein sequence ID" value="GEP57188.1"/>
    <property type="molecule type" value="Genomic_DNA"/>
</dbReference>
<reference evidence="1 2" key="1">
    <citation type="submission" date="2019-07" db="EMBL/GenBank/DDBJ databases">
        <title>Whole genome shotgun sequence of Reyranella soli NBRC 108950.</title>
        <authorList>
            <person name="Hosoyama A."/>
            <person name="Uohara A."/>
            <person name="Ohji S."/>
            <person name="Ichikawa N."/>
        </authorList>
    </citation>
    <scope>NUCLEOTIDE SEQUENCE [LARGE SCALE GENOMIC DNA]</scope>
    <source>
        <strain evidence="1 2">NBRC 108950</strain>
    </source>
</reference>
<comment type="caution">
    <text evidence="1">The sequence shown here is derived from an EMBL/GenBank/DDBJ whole genome shotgun (WGS) entry which is preliminary data.</text>
</comment>
<evidence type="ECO:0000313" key="1">
    <source>
        <dbReference type="EMBL" id="GEP57188.1"/>
    </source>
</evidence>
<dbReference type="GO" id="GO:0015035">
    <property type="term" value="F:protein-disulfide reductase activity"/>
    <property type="evidence" value="ECO:0007669"/>
    <property type="project" value="InterPro"/>
</dbReference>
<dbReference type="InterPro" id="IPR007263">
    <property type="entry name" value="DCC1-like"/>
</dbReference>
<keyword evidence="2" id="KW-1185">Reference proteome</keyword>